<dbReference type="InterPro" id="IPR036890">
    <property type="entry name" value="HATPase_C_sf"/>
</dbReference>
<evidence type="ECO:0000256" key="3">
    <source>
        <dbReference type="ARBA" id="ARBA00022553"/>
    </source>
</evidence>
<dbReference type="InterPro" id="IPR007891">
    <property type="entry name" value="CHASE3"/>
</dbReference>
<dbReference type="Gene3D" id="1.10.287.130">
    <property type="match status" value="1"/>
</dbReference>
<dbReference type="SMART" id="SM00388">
    <property type="entry name" value="HisKA"/>
    <property type="match status" value="1"/>
</dbReference>
<dbReference type="CDD" id="cd00082">
    <property type="entry name" value="HisKA"/>
    <property type="match status" value="1"/>
</dbReference>
<dbReference type="InterPro" id="IPR003594">
    <property type="entry name" value="HATPase_dom"/>
</dbReference>
<name>A0ABY5ANX3_9CYAN</name>
<proteinExistence type="predicted"/>
<dbReference type="EMBL" id="CP098611">
    <property type="protein sequence ID" value="USR90904.1"/>
    <property type="molecule type" value="Genomic_DNA"/>
</dbReference>
<dbReference type="SMART" id="SM00387">
    <property type="entry name" value="HATPase_c"/>
    <property type="match status" value="1"/>
</dbReference>
<keyword evidence="3" id="KW-0597">Phosphoprotein</keyword>
<dbReference type="Pfam" id="PF05227">
    <property type="entry name" value="CHASE3"/>
    <property type="match status" value="1"/>
</dbReference>
<dbReference type="Gene3D" id="3.30.565.10">
    <property type="entry name" value="Histidine kinase-like ATPase, C-terminal domain"/>
    <property type="match status" value="1"/>
</dbReference>
<dbReference type="CDD" id="cd19410">
    <property type="entry name" value="HK9-like_sensor"/>
    <property type="match status" value="1"/>
</dbReference>
<dbReference type="InterPro" id="IPR003661">
    <property type="entry name" value="HisK_dim/P_dom"/>
</dbReference>
<comment type="catalytic activity">
    <reaction evidence="1">
        <text>ATP + protein L-histidine = ADP + protein N-phospho-L-histidine.</text>
        <dbReference type="EC" id="2.7.13.3"/>
    </reaction>
</comment>
<evidence type="ECO:0000313" key="8">
    <source>
        <dbReference type="EMBL" id="USR90904.1"/>
    </source>
</evidence>
<reference evidence="8" key="1">
    <citation type="submission" date="2022-06" db="EMBL/GenBank/DDBJ databases">
        <title>Genome sequence of Phormidium yuhuli AB48 isolated from an industrial photobioreactor environment.</title>
        <authorList>
            <person name="Qiu Y."/>
            <person name="Noonan A.J.C."/>
            <person name="Dofher K."/>
            <person name="Koch M."/>
            <person name="Kieft B."/>
            <person name="Lin X."/>
            <person name="Ziels R.M."/>
            <person name="Hallam S.J."/>
        </authorList>
    </citation>
    <scope>NUCLEOTIDE SEQUENCE</scope>
    <source>
        <strain evidence="8">AB48</strain>
    </source>
</reference>
<keyword evidence="9" id="KW-1185">Reference proteome</keyword>
<dbReference type="SUPFAM" id="SSF47384">
    <property type="entry name" value="Homodimeric domain of signal transducing histidine kinase"/>
    <property type="match status" value="1"/>
</dbReference>
<protein>
    <recommendedName>
        <fullName evidence="2">histidine kinase</fullName>
        <ecNumber evidence="2">2.7.13.3</ecNumber>
    </recommendedName>
</protein>
<evidence type="ECO:0000256" key="5">
    <source>
        <dbReference type="ARBA" id="ARBA00023012"/>
    </source>
</evidence>
<dbReference type="EC" id="2.7.13.3" evidence="2"/>
<feature type="transmembrane region" description="Helical" evidence="6">
    <location>
        <begin position="25"/>
        <end position="46"/>
    </location>
</feature>
<dbReference type="Pfam" id="PF02518">
    <property type="entry name" value="HATPase_c"/>
    <property type="match status" value="1"/>
</dbReference>
<keyword evidence="6" id="KW-0812">Transmembrane</keyword>
<dbReference type="InterPro" id="IPR004358">
    <property type="entry name" value="Sig_transdc_His_kin-like_C"/>
</dbReference>
<dbReference type="PRINTS" id="PR00344">
    <property type="entry name" value="BCTRLSENSOR"/>
</dbReference>
<sequence length="531" mass="60482">MFTILHLQLNNLFSYWNNLSFRQRGTLIISIPIACLIITLIAFSWIKNTAVAAQEYVEHTQQVRYEANQLLIQLLNAETGIRGYGITRQLQFLEPYQQVIFEIPQTLYNMETLVEDNERQLAQVHVIQEVARETINFFRDKLYQIDSQTEEVLETSEIRLMVRGKHLMDEARAEIAVFVREEERLLEQRQLASRERQDIIEIAIFIEASVGILSGFLALYLFFKLDEELKNRELRLLESAKLSNKQAKELSTTLDQLKQTQSSLIHSEKMSSLGQMVAGIAHEINNPISFIHGNLFHLKESQDELLESLKELLSQEDLPTTVRDRLEELDLESIEEDSHKLFRSMHNGSERIRDIVKSLRSFSRLDEADKKTIDIHQGIEDSLLILGHKLSDITIEKHYGDLPQIECFAGEINQVFMNVLSNAVDAIKESRELGTITIITDFSDCQESDSSGVTIDIKDTGVGIDETIKDKIFNPFFTTKAVGEGTGLGLAISYQILHRHQGDITIDSVLGEGTHVHIFIPLTTAKPTTAS</sequence>
<evidence type="ECO:0000256" key="1">
    <source>
        <dbReference type="ARBA" id="ARBA00000085"/>
    </source>
</evidence>
<keyword evidence="5" id="KW-0902">Two-component regulatory system</keyword>
<feature type="domain" description="Histidine kinase" evidence="7">
    <location>
        <begin position="279"/>
        <end position="524"/>
    </location>
</feature>
<dbReference type="PANTHER" id="PTHR43065">
    <property type="entry name" value="SENSOR HISTIDINE KINASE"/>
    <property type="match status" value="1"/>
</dbReference>
<dbReference type="PROSITE" id="PS50109">
    <property type="entry name" value="HIS_KIN"/>
    <property type="match status" value="1"/>
</dbReference>
<evidence type="ECO:0000256" key="6">
    <source>
        <dbReference type="SAM" id="Phobius"/>
    </source>
</evidence>
<dbReference type="RefSeq" id="WP_252662928.1">
    <property type="nucleotide sequence ID" value="NZ_CP098611.1"/>
</dbReference>
<dbReference type="SUPFAM" id="SSF55874">
    <property type="entry name" value="ATPase domain of HSP90 chaperone/DNA topoisomerase II/histidine kinase"/>
    <property type="match status" value="1"/>
</dbReference>
<dbReference type="PANTHER" id="PTHR43065:SF50">
    <property type="entry name" value="HISTIDINE KINASE"/>
    <property type="match status" value="1"/>
</dbReference>
<evidence type="ECO:0000259" key="7">
    <source>
        <dbReference type="PROSITE" id="PS50109"/>
    </source>
</evidence>
<dbReference type="Proteomes" id="UP001056708">
    <property type="component" value="Chromosome"/>
</dbReference>
<evidence type="ECO:0000313" key="9">
    <source>
        <dbReference type="Proteomes" id="UP001056708"/>
    </source>
</evidence>
<dbReference type="Pfam" id="PF00512">
    <property type="entry name" value="HisKA"/>
    <property type="match status" value="1"/>
</dbReference>
<keyword evidence="4" id="KW-0808">Transferase</keyword>
<gene>
    <name evidence="8" type="ORF">NEA10_19105</name>
</gene>
<keyword evidence="6" id="KW-1133">Transmembrane helix</keyword>
<organism evidence="8 9">
    <name type="scientific">Phormidium yuhuli AB48</name>
    <dbReference type="NCBI Taxonomy" id="2940671"/>
    <lineage>
        <taxon>Bacteria</taxon>
        <taxon>Bacillati</taxon>
        <taxon>Cyanobacteriota</taxon>
        <taxon>Cyanophyceae</taxon>
        <taxon>Oscillatoriophycideae</taxon>
        <taxon>Oscillatoriales</taxon>
        <taxon>Oscillatoriaceae</taxon>
        <taxon>Phormidium</taxon>
        <taxon>Phormidium yuhuli</taxon>
    </lineage>
</organism>
<dbReference type="InterPro" id="IPR005467">
    <property type="entry name" value="His_kinase_dom"/>
</dbReference>
<accession>A0ABY5ANX3</accession>
<evidence type="ECO:0000256" key="2">
    <source>
        <dbReference type="ARBA" id="ARBA00012438"/>
    </source>
</evidence>
<keyword evidence="4" id="KW-0418">Kinase</keyword>
<keyword evidence="6" id="KW-0472">Membrane</keyword>
<feature type="transmembrane region" description="Helical" evidence="6">
    <location>
        <begin position="199"/>
        <end position="223"/>
    </location>
</feature>
<dbReference type="InterPro" id="IPR036097">
    <property type="entry name" value="HisK_dim/P_sf"/>
</dbReference>
<evidence type="ECO:0000256" key="4">
    <source>
        <dbReference type="ARBA" id="ARBA00022777"/>
    </source>
</evidence>